<sequence length="340" mass="35190">MKNLTIKKVALGLLLAGYAASGAFAATTATTAATIKGNAPIIKSTDATPTEGKYSVQVQRLDSSSVWQNLASTEKMKVGDKIVISFDYSDADGDAAEANWITTTKTKTTADGSASLKFEVKINGTTTIIGPETGYTNVVSGTAGKYEYIIPNTAGGKKLDISLTPVSKFGDPYYGTSLTGNLFSTTNTTGPSVPPGCEDDSTTPCILPSDDDVIVRIVKGSTPVTGTIPAQTAWYGSSSTDDTIPEANIPKVGDQFTYVVVDTSSGSEVNVTSMYTKASWNFAGTNTAALGATASDSTKVVYATSYTIGINSADEIAKLYPTAPEAGAQGYNLSVTVAAE</sequence>
<gene>
    <name evidence="2" type="ORF">GCM10023211_23220</name>
</gene>
<evidence type="ECO:0000313" key="2">
    <source>
        <dbReference type="EMBL" id="GAA5114082.1"/>
    </source>
</evidence>
<keyword evidence="1" id="KW-0732">Signal</keyword>
<dbReference type="EMBL" id="BAABHY010000006">
    <property type="protein sequence ID" value="GAA5114082.1"/>
    <property type="molecule type" value="Genomic_DNA"/>
</dbReference>
<protein>
    <submittedName>
        <fullName evidence="2">Uncharacterized protein</fullName>
    </submittedName>
</protein>
<feature type="chain" id="PRO_5047048913" evidence="1">
    <location>
        <begin position="26"/>
        <end position="340"/>
    </location>
</feature>
<keyword evidence="3" id="KW-1185">Reference proteome</keyword>
<accession>A0ABP9NBY0</accession>
<dbReference type="RefSeq" id="WP_345492411.1">
    <property type="nucleotide sequence ID" value="NZ_BAABHY010000006.1"/>
</dbReference>
<feature type="signal peptide" evidence="1">
    <location>
        <begin position="1"/>
        <end position="25"/>
    </location>
</feature>
<evidence type="ECO:0000256" key="1">
    <source>
        <dbReference type="SAM" id="SignalP"/>
    </source>
</evidence>
<reference evidence="3" key="1">
    <citation type="journal article" date="2019" name="Int. J. Syst. Evol. Microbiol.">
        <title>The Global Catalogue of Microorganisms (GCM) 10K type strain sequencing project: providing services to taxonomists for standard genome sequencing and annotation.</title>
        <authorList>
            <consortium name="The Broad Institute Genomics Platform"/>
            <consortium name="The Broad Institute Genome Sequencing Center for Infectious Disease"/>
            <person name="Wu L."/>
            <person name="Ma J."/>
        </authorList>
    </citation>
    <scope>NUCLEOTIDE SEQUENCE [LARGE SCALE GENOMIC DNA]</scope>
    <source>
        <strain evidence="3">JCM 18050</strain>
    </source>
</reference>
<evidence type="ECO:0000313" key="3">
    <source>
        <dbReference type="Proteomes" id="UP001500171"/>
    </source>
</evidence>
<comment type="caution">
    <text evidence="2">The sequence shown here is derived from an EMBL/GenBank/DDBJ whole genome shotgun (WGS) entry which is preliminary data.</text>
</comment>
<name>A0ABP9NBY0_9GAMM</name>
<proteinExistence type="predicted"/>
<organism evidence="2 3">
    <name type="scientific">Orbus sasakiae</name>
    <dbReference type="NCBI Taxonomy" id="1078475"/>
    <lineage>
        <taxon>Bacteria</taxon>
        <taxon>Pseudomonadati</taxon>
        <taxon>Pseudomonadota</taxon>
        <taxon>Gammaproteobacteria</taxon>
        <taxon>Orbales</taxon>
        <taxon>Orbaceae</taxon>
        <taxon>Orbus</taxon>
    </lineage>
</organism>
<dbReference type="Proteomes" id="UP001500171">
    <property type="component" value="Unassembled WGS sequence"/>
</dbReference>